<dbReference type="GO" id="GO:0016787">
    <property type="term" value="F:hydrolase activity"/>
    <property type="evidence" value="ECO:0007669"/>
    <property type="project" value="UniProtKB-KW"/>
</dbReference>
<dbReference type="PANTHER" id="PTHR47572">
    <property type="entry name" value="LIPOPROTEIN-RELATED"/>
    <property type="match status" value="1"/>
</dbReference>
<gene>
    <name evidence="3" type="ORF">METZ01_LOCUS94311</name>
</gene>
<dbReference type="InterPro" id="IPR013658">
    <property type="entry name" value="SGL"/>
</dbReference>
<dbReference type="InterPro" id="IPR051262">
    <property type="entry name" value="SMP-30/CGR1_Lactonase"/>
</dbReference>
<dbReference type="PANTHER" id="PTHR47572:SF4">
    <property type="entry name" value="LACTONASE DRP35"/>
    <property type="match status" value="1"/>
</dbReference>
<evidence type="ECO:0000256" key="1">
    <source>
        <dbReference type="ARBA" id="ARBA00022801"/>
    </source>
</evidence>
<dbReference type="Pfam" id="PF08450">
    <property type="entry name" value="SGL"/>
    <property type="match status" value="1"/>
</dbReference>
<evidence type="ECO:0000259" key="2">
    <source>
        <dbReference type="Pfam" id="PF08450"/>
    </source>
</evidence>
<dbReference type="SUPFAM" id="SSF63829">
    <property type="entry name" value="Calcium-dependent phosphotriesterase"/>
    <property type="match status" value="1"/>
</dbReference>
<dbReference type="InterPro" id="IPR011042">
    <property type="entry name" value="6-blade_b-propeller_TolB-like"/>
</dbReference>
<dbReference type="AlphaFoldDB" id="A0A381VP93"/>
<proteinExistence type="predicted"/>
<organism evidence="3">
    <name type="scientific">marine metagenome</name>
    <dbReference type="NCBI Taxonomy" id="408172"/>
    <lineage>
        <taxon>unclassified sequences</taxon>
        <taxon>metagenomes</taxon>
        <taxon>ecological metagenomes</taxon>
    </lineage>
</organism>
<dbReference type="Gene3D" id="2.120.10.30">
    <property type="entry name" value="TolB, C-terminal domain"/>
    <property type="match status" value="1"/>
</dbReference>
<sequence>MNVEIRDERFRKVVGNEAPLEQVATGFIFTEGAMWDAKTSELIFSDMPGDIVRKWSELNGITTYRQPSGKANGHYFDIEGRLLSCEHANSRVIREEHDGSINSMATHYDGKELNSPNDIVVKSDGAIYFSDPTYGRMDGFGLLREQDMDYQGVFRIDPVSGDISLVASDFGQPNGLTFSLDETKLFINDTDKGHIRVFEVANDGSISGGEVWAIPEGTGDGGCDGMKIDSEGNLYCTGPGGIHVYAPDATSLGVIHVPEVVANFTWGDDDLKTVYITASTSLYRTRVNIAGRAIS</sequence>
<name>A0A381VP93_9ZZZZ</name>
<evidence type="ECO:0000313" key="3">
    <source>
        <dbReference type="EMBL" id="SVA41457.1"/>
    </source>
</evidence>
<protein>
    <recommendedName>
        <fullName evidence="2">SMP-30/Gluconolactonase/LRE-like region domain-containing protein</fullName>
    </recommendedName>
</protein>
<dbReference type="EMBL" id="UINC01009239">
    <property type="protein sequence ID" value="SVA41457.1"/>
    <property type="molecule type" value="Genomic_DNA"/>
</dbReference>
<keyword evidence="1" id="KW-0378">Hydrolase</keyword>
<feature type="domain" description="SMP-30/Gluconolactonase/LRE-like region" evidence="2">
    <location>
        <begin position="29"/>
        <end position="279"/>
    </location>
</feature>
<reference evidence="3" key="1">
    <citation type="submission" date="2018-05" db="EMBL/GenBank/DDBJ databases">
        <authorList>
            <person name="Lanie J.A."/>
            <person name="Ng W.-L."/>
            <person name="Kazmierczak K.M."/>
            <person name="Andrzejewski T.M."/>
            <person name="Davidsen T.M."/>
            <person name="Wayne K.J."/>
            <person name="Tettelin H."/>
            <person name="Glass J.I."/>
            <person name="Rusch D."/>
            <person name="Podicherti R."/>
            <person name="Tsui H.-C.T."/>
            <person name="Winkler M.E."/>
        </authorList>
    </citation>
    <scope>NUCLEOTIDE SEQUENCE</scope>
</reference>
<accession>A0A381VP93</accession>